<gene>
    <name evidence="1" type="ORF">AVEN_243234_1</name>
</gene>
<sequence length="108" mass="12532">MPLNATELGGQGMELKYLDDFVDKGWQHSAHVELELQAVPVAFIGREQIRRHFNMKKWQYRSQFCRQETTFRKADTSSRNVIAGNEFVCRISSHESRDTEIGASRDEI</sequence>
<reference evidence="1 2" key="1">
    <citation type="journal article" date="2019" name="Sci. Rep.">
        <title>Orb-weaving spider Araneus ventricosus genome elucidates the spidroin gene catalogue.</title>
        <authorList>
            <person name="Kono N."/>
            <person name="Nakamura H."/>
            <person name="Ohtoshi R."/>
            <person name="Moran D.A.P."/>
            <person name="Shinohara A."/>
            <person name="Yoshida Y."/>
            <person name="Fujiwara M."/>
            <person name="Mori M."/>
            <person name="Tomita M."/>
            <person name="Arakawa K."/>
        </authorList>
    </citation>
    <scope>NUCLEOTIDE SEQUENCE [LARGE SCALE GENOMIC DNA]</scope>
</reference>
<name>A0A4Y2R779_ARAVE</name>
<protein>
    <submittedName>
        <fullName evidence="1">Uncharacterized protein</fullName>
    </submittedName>
</protein>
<organism evidence="1 2">
    <name type="scientific">Araneus ventricosus</name>
    <name type="common">Orbweaver spider</name>
    <name type="synonym">Epeira ventricosa</name>
    <dbReference type="NCBI Taxonomy" id="182803"/>
    <lineage>
        <taxon>Eukaryota</taxon>
        <taxon>Metazoa</taxon>
        <taxon>Ecdysozoa</taxon>
        <taxon>Arthropoda</taxon>
        <taxon>Chelicerata</taxon>
        <taxon>Arachnida</taxon>
        <taxon>Araneae</taxon>
        <taxon>Araneomorphae</taxon>
        <taxon>Entelegynae</taxon>
        <taxon>Araneoidea</taxon>
        <taxon>Araneidae</taxon>
        <taxon>Araneus</taxon>
    </lineage>
</organism>
<proteinExistence type="predicted"/>
<evidence type="ECO:0000313" key="2">
    <source>
        <dbReference type="Proteomes" id="UP000499080"/>
    </source>
</evidence>
<accession>A0A4Y2R779</accession>
<dbReference type="Proteomes" id="UP000499080">
    <property type="component" value="Unassembled WGS sequence"/>
</dbReference>
<dbReference type="EMBL" id="BGPR01016044">
    <property type="protein sequence ID" value="GBN71612.1"/>
    <property type="molecule type" value="Genomic_DNA"/>
</dbReference>
<evidence type="ECO:0000313" key="1">
    <source>
        <dbReference type="EMBL" id="GBN71612.1"/>
    </source>
</evidence>
<comment type="caution">
    <text evidence="1">The sequence shown here is derived from an EMBL/GenBank/DDBJ whole genome shotgun (WGS) entry which is preliminary data.</text>
</comment>
<dbReference type="AlphaFoldDB" id="A0A4Y2R779"/>
<keyword evidence="2" id="KW-1185">Reference proteome</keyword>